<dbReference type="EMBL" id="JBHFNR010000199">
    <property type="protein sequence ID" value="MFB2896449.1"/>
    <property type="molecule type" value="Genomic_DNA"/>
</dbReference>
<organism evidence="5 6">
    <name type="scientific">Floridaenema flaviceps BLCC-F50</name>
    <dbReference type="NCBI Taxonomy" id="3153642"/>
    <lineage>
        <taxon>Bacteria</taxon>
        <taxon>Bacillati</taxon>
        <taxon>Cyanobacteriota</taxon>
        <taxon>Cyanophyceae</taxon>
        <taxon>Oscillatoriophycideae</taxon>
        <taxon>Aerosakkonematales</taxon>
        <taxon>Aerosakkonemataceae</taxon>
        <taxon>Floridanema</taxon>
        <taxon>Floridanema flaviceps</taxon>
    </lineage>
</organism>
<dbReference type="InterPro" id="IPR011990">
    <property type="entry name" value="TPR-like_helical_dom_sf"/>
</dbReference>
<evidence type="ECO:0000256" key="4">
    <source>
        <dbReference type="SAM" id="SignalP"/>
    </source>
</evidence>
<evidence type="ECO:0000256" key="1">
    <source>
        <dbReference type="ARBA" id="ARBA00022737"/>
    </source>
</evidence>
<dbReference type="PROSITE" id="PS50005">
    <property type="entry name" value="TPR"/>
    <property type="match status" value="4"/>
</dbReference>
<dbReference type="Gene3D" id="1.25.40.10">
    <property type="entry name" value="Tetratricopeptide repeat domain"/>
    <property type="match status" value="3"/>
</dbReference>
<dbReference type="Pfam" id="PF13414">
    <property type="entry name" value="TPR_11"/>
    <property type="match status" value="2"/>
</dbReference>
<feature type="repeat" description="TPR" evidence="3">
    <location>
        <begin position="106"/>
        <end position="139"/>
    </location>
</feature>
<dbReference type="SMART" id="SM00028">
    <property type="entry name" value="TPR"/>
    <property type="match status" value="7"/>
</dbReference>
<feature type="chain" id="PRO_5045179217" evidence="4">
    <location>
        <begin position="27"/>
        <end position="304"/>
    </location>
</feature>
<protein>
    <submittedName>
        <fullName evidence="5">Tetratricopeptide repeat protein</fullName>
    </submittedName>
</protein>
<evidence type="ECO:0000256" key="2">
    <source>
        <dbReference type="ARBA" id="ARBA00022803"/>
    </source>
</evidence>
<dbReference type="RefSeq" id="WP_413266077.1">
    <property type="nucleotide sequence ID" value="NZ_JBHFNR010000199.1"/>
</dbReference>
<dbReference type="Proteomes" id="UP001576784">
    <property type="component" value="Unassembled WGS sequence"/>
</dbReference>
<evidence type="ECO:0000256" key="3">
    <source>
        <dbReference type="PROSITE-ProRule" id="PRU00339"/>
    </source>
</evidence>
<dbReference type="SUPFAM" id="SSF48452">
    <property type="entry name" value="TPR-like"/>
    <property type="match status" value="2"/>
</dbReference>
<dbReference type="Pfam" id="PF13181">
    <property type="entry name" value="TPR_8"/>
    <property type="match status" value="1"/>
</dbReference>
<dbReference type="PANTHER" id="PTHR44858">
    <property type="entry name" value="TETRATRICOPEPTIDE REPEAT PROTEIN 6"/>
    <property type="match status" value="1"/>
</dbReference>
<feature type="repeat" description="TPR" evidence="3">
    <location>
        <begin position="140"/>
        <end position="173"/>
    </location>
</feature>
<dbReference type="PROSITE" id="PS50293">
    <property type="entry name" value="TPR_REGION"/>
    <property type="match status" value="1"/>
</dbReference>
<feature type="repeat" description="TPR" evidence="3">
    <location>
        <begin position="72"/>
        <end position="105"/>
    </location>
</feature>
<feature type="signal peptide" evidence="4">
    <location>
        <begin position="1"/>
        <end position="26"/>
    </location>
</feature>
<dbReference type="InterPro" id="IPR019734">
    <property type="entry name" value="TPR_rpt"/>
</dbReference>
<evidence type="ECO:0000313" key="5">
    <source>
        <dbReference type="EMBL" id="MFB2896449.1"/>
    </source>
</evidence>
<gene>
    <name evidence="5" type="ORF">ACE1CI_26355</name>
</gene>
<dbReference type="PANTHER" id="PTHR44858:SF1">
    <property type="entry name" value="UDP-N-ACETYLGLUCOSAMINE--PEPTIDE N-ACETYLGLUCOSAMINYLTRANSFERASE SPINDLY-RELATED"/>
    <property type="match status" value="1"/>
</dbReference>
<comment type="caution">
    <text evidence="5">The sequence shown here is derived from an EMBL/GenBank/DDBJ whole genome shotgun (WGS) entry which is preliminary data.</text>
</comment>
<reference evidence="5 6" key="1">
    <citation type="submission" date="2024-09" db="EMBL/GenBank/DDBJ databases">
        <title>Floridaenema gen nov. (Aerosakkonemataceae, Aerosakkonematales ord. nov., Cyanobacteria) from benthic tropical and subtropical fresh waters, with the description of four new species.</title>
        <authorList>
            <person name="Moretto J.A."/>
            <person name="Berthold D.E."/>
            <person name="Lefler F.W."/>
            <person name="Huang I.-S."/>
            <person name="Laughinghouse H. IV."/>
        </authorList>
    </citation>
    <scope>NUCLEOTIDE SEQUENCE [LARGE SCALE GENOMIC DNA]</scope>
    <source>
        <strain evidence="5 6">BLCC-F50</strain>
    </source>
</reference>
<dbReference type="Pfam" id="PF00515">
    <property type="entry name" value="TPR_1"/>
    <property type="match status" value="1"/>
</dbReference>
<keyword evidence="4" id="KW-0732">Signal</keyword>
<sequence length="304" mass="34462">MSYLVQLLVSLCITLALIIYSPPATALSLANSSVQMSAQEFFRAGVEQMQSQNYSEAVQDFTKAIELKHDFSAALSNRCLAYLQLEEYESAIQDCTQAVDLNSQNTESFLNRGLAYYKQGNYQGAIADYNQVIKLKPIDFRAYYNRALAKSDLQHYQEAISDYNQTLSLMPVQDTFQLAQVYNDRGTTRLMLNDNLGAIADFNQAIHLNQQDYRTYFNRACANQRISNYIAAIADLTVALKLNPNYAEAYANRGIAYYNLGNERQALFDLRKAAHNFLFQDNITAYQQTLDLLKQLKGEETVIA</sequence>
<accession>A0ABV4XZW2</accession>
<evidence type="ECO:0000313" key="6">
    <source>
        <dbReference type="Proteomes" id="UP001576784"/>
    </source>
</evidence>
<proteinExistence type="predicted"/>
<dbReference type="InterPro" id="IPR050498">
    <property type="entry name" value="Ycf3"/>
</dbReference>
<keyword evidence="1" id="KW-0677">Repeat</keyword>
<keyword evidence="6" id="KW-1185">Reference proteome</keyword>
<feature type="repeat" description="TPR" evidence="3">
    <location>
        <begin position="38"/>
        <end position="71"/>
    </location>
</feature>
<keyword evidence="2 3" id="KW-0802">TPR repeat</keyword>
<name>A0ABV4XZW2_9CYAN</name>